<name>A0A643FEK9_IDEDE</name>
<reference evidence="4 5" key="1">
    <citation type="submission" date="2019-09" db="EMBL/GenBank/DDBJ databases">
        <title>Draft genome sequences of 48 bacterial type strains from the CCUG.</title>
        <authorList>
            <person name="Tunovic T."/>
            <person name="Pineiro-Iglesias B."/>
            <person name="Unosson C."/>
            <person name="Inganas E."/>
            <person name="Ohlen M."/>
            <person name="Cardew S."/>
            <person name="Jensie-Markopoulos S."/>
            <person name="Salva-Serra F."/>
            <person name="Jaen-Luchoro D."/>
            <person name="Karlsson R."/>
            <person name="Svensson-Stadler L."/>
            <person name="Chun J."/>
            <person name="Moore E."/>
        </authorList>
    </citation>
    <scope>NUCLEOTIDE SEQUENCE [LARGE SCALE GENOMIC DNA]</scope>
    <source>
        <strain evidence="4 5">CCUG 30977</strain>
    </source>
</reference>
<evidence type="ECO:0000259" key="3">
    <source>
        <dbReference type="Pfam" id="PF13649"/>
    </source>
</evidence>
<dbReference type="Gene3D" id="3.40.50.150">
    <property type="entry name" value="Vaccinia Virus protein VP39"/>
    <property type="match status" value="1"/>
</dbReference>
<dbReference type="Pfam" id="PF13649">
    <property type="entry name" value="Methyltransf_25"/>
    <property type="match status" value="1"/>
</dbReference>
<keyword evidence="2 4" id="KW-0808">Transferase</keyword>
<comment type="caution">
    <text evidence="4">The sequence shown here is derived from an EMBL/GenBank/DDBJ whole genome shotgun (WGS) entry which is preliminary data.</text>
</comment>
<evidence type="ECO:0000256" key="2">
    <source>
        <dbReference type="ARBA" id="ARBA00022679"/>
    </source>
</evidence>
<dbReference type="AlphaFoldDB" id="A0A643FEK9"/>
<dbReference type="SUPFAM" id="SSF53335">
    <property type="entry name" value="S-adenosyl-L-methionine-dependent methyltransferases"/>
    <property type="match status" value="1"/>
</dbReference>
<dbReference type="Proteomes" id="UP000430120">
    <property type="component" value="Unassembled WGS sequence"/>
</dbReference>
<evidence type="ECO:0000313" key="4">
    <source>
        <dbReference type="EMBL" id="KAB0583663.1"/>
    </source>
</evidence>
<feature type="domain" description="Methyltransferase" evidence="3">
    <location>
        <begin position="46"/>
        <end position="143"/>
    </location>
</feature>
<dbReference type="EMBL" id="VZPB01000012">
    <property type="protein sequence ID" value="KAB0583663.1"/>
    <property type="molecule type" value="Genomic_DNA"/>
</dbReference>
<dbReference type="GO" id="GO:0008168">
    <property type="term" value="F:methyltransferase activity"/>
    <property type="evidence" value="ECO:0007669"/>
    <property type="project" value="UniProtKB-KW"/>
</dbReference>
<proteinExistence type="predicted"/>
<gene>
    <name evidence="4" type="ORF">F7Q92_07265</name>
</gene>
<sequence length="254" mass="27726">MDTAFYDRLAPDYHLLYPDWERAVARQGAALAAVLHAHGVASGDPVLDAACGIGTQTLGLIAQGFALTASDLSPGAVTRLQQELDARGLHATLRVDDLRRLSGTATGSQAAVLACDNSLPHLLSDAEVLQAFASAWRCLRPGGLLLISVRDYAAIPRVSPDVRPYGARRDAEGRRFLAVQVWEWDGDCYDLRLYRTVEHPDGRCDTEVLHSRYRAITLDRLAELMAEAGFEAIERRDDVLFQPVLLGRKPAAPA</sequence>
<keyword evidence="1 4" id="KW-0489">Methyltransferase</keyword>
<keyword evidence="5" id="KW-1185">Reference proteome</keyword>
<organism evidence="4 5">
    <name type="scientific">Ideonella dechloratans</name>
    <dbReference type="NCBI Taxonomy" id="36863"/>
    <lineage>
        <taxon>Bacteria</taxon>
        <taxon>Pseudomonadati</taxon>
        <taxon>Pseudomonadota</taxon>
        <taxon>Betaproteobacteria</taxon>
        <taxon>Burkholderiales</taxon>
        <taxon>Sphaerotilaceae</taxon>
        <taxon>Ideonella</taxon>
    </lineage>
</organism>
<evidence type="ECO:0000256" key="1">
    <source>
        <dbReference type="ARBA" id="ARBA00022603"/>
    </source>
</evidence>
<accession>A0A643FEK9</accession>
<dbReference type="CDD" id="cd02440">
    <property type="entry name" value="AdoMet_MTases"/>
    <property type="match status" value="1"/>
</dbReference>
<evidence type="ECO:0000313" key="5">
    <source>
        <dbReference type="Proteomes" id="UP000430120"/>
    </source>
</evidence>
<dbReference type="PANTHER" id="PTHR43861:SF1">
    <property type="entry name" value="TRANS-ACONITATE 2-METHYLTRANSFERASE"/>
    <property type="match status" value="1"/>
</dbReference>
<protein>
    <submittedName>
        <fullName evidence="4">Class I SAM-dependent methyltransferase</fullName>
    </submittedName>
</protein>
<dbReference type="InterPro" id="IPR029063">
    <property type="entry name" value="SAM-dependent_MTases_sf"/>
</dbReference>
<dbReference type="RefSeq" id="WP_151123514.1">
    <property type="nucleotide sequence ID" value="NZ_CP088081.1"/>
</dbReference>
<dbReference type="OrthoDB" id="3818852at2"/>
<dbReference type="InterPro" id="IPR041698">
    <property type="entry name" value="Methyltransf_25"/>
</dbReference>
<dbReference type="PANTHER" id="PTHR43861">
    <property type="entry name" value="TRANS-ACONITATE 2-METHYLTRANSFERASE-RELATED"/>
    <property type="match status" value="1"/>
</dbReference>
<dbReference type="GO" id="GO:0032259">
    <property type="term" value="P:methylation"/>
    <property type="evidence" value="ECO:0007669"/>
    <property type="project" value="UniProtKB-KW"/>
</dbReference>